<proteinExistence type="predicted"/>
<dbReference type="Proteomes" id="UP001054945">
    <property type="component" value="Unassembled WGS sequence"/>
</dbReference>
<sequence>MLDPKQPSLKLNCGASRMGSYRYFRRSGNTKENASKIFNRSQKHRISKERAGVLADINIVFPTTEITSLNKFLIYSVATSHCSKSKDWFYNLREGTVTLLVGDKNCISKILEVSDIDFEHYL</sequence>
<dbReference type="AlphaFoldDB" id="A0AAV4WMT1"/>
<reference evidence="1 2" key="1">
    <citation type="submission" date="2021-06" db="EMBL/GenBank/DDBJ databases">
        <title>Caerostris extrusa draft genome.</title>
        <authorList>
            <person name="Kono N."/>
            <person name="Arakawa K."/>
        </authorList>
    </citation>
    <scope>NUCLEOTIDE SEQUENCE [LARGE SCALE GENOMIC DNA]</scope>
</reference>
<evidence type="ECO:0000313" key="1">
    <source>
        <dbReference type="EMBL" id="GIY83059.1"/>
    </source>
</evidence>
<keyword evidence="2" id="KW-1185">Reference proteome</keyword>
<dbReference type="EMBL" id="BPLR01016331">
    <property type="protein sequence ID" value="GIY83059.1"/>
    <property type="molecule type" value="Genomic_DNA"/>
</dbReference>
<evidence type="ECO:0008006" key="3">
    <source>
        <dbReference type="Google" id="ProtNLM"/>
    </source>
</evidence>
<gene>
    <name evidence="1" type="ORF">CEXT_623161</name>
</gene>
<comment type="caution">
    <text evidence="1">The sequence shown here is derived from an EMBL/GenBank/DDBJ whole genome shotgun (WGS) entry which is preliminary data.</text>
</comment>
<accession>A0AAV4WMT1</accession>
<protein>
    <recommendedName>
        <fullName evidence="3">LAGLIDADG homing endonuclease</fullName>
    </recommendedName>
</protein>
<organism evidence="1 2">
    <name type="scientific">Caerostris extrusa</name>
    <name type="common">Bark spider</name>
    <name type="synonym">Caerostris bankana</name>
    <dbReference type="NCBI Taxonomy" id="172846"/>
    <lineage>
        <taxon>Eukaryota</taxon>
        <taxon>Metazoa</taxon>
        <taxon>Ecdysozoa</taxon>
        <taxon>Arthropoda</taxon>
        <taxon>Chelicerata</taxon>
        <taxon>Arachnida</taxon>
        <taxon>Araneae</taxon>
        <taxon>Araneomorphae</taxon>
        <taxon>Entelegynae</taxon>
        <taxon>Araneoidea</taxon>
        <taxon>Araneidae</taxon>
        <taxon>Caerostris</taxon>
    </lineage>
</organism>
<evidence type="ECO:0000313" key="2">
    <source>
        <dbReference type="Proteomes" id="UP001054945"/>
    </source>
</evidence>
<name>A0AAV4WMT1_CAEEX</name>